<accession>A0A8B2Z9Q5</accession>
<evidence type="ECO:0000313" key="1">
    <source>
        <dbReference type="EMBL" id="RGK48502.1"/>
    </source>
</evidence>
<evidence type="ECO:0000313" key="2">
    <source>
        <dbReference type="Proteomes" id="UP000260790"/>
    </source>
</evidence>
<reference evidence="1 2" key="1">
    <citation type="submission" date="2018-08" db="EMBL/GenBank/DDBJ databases">
        <title>A genome reference for cultivated species of the human gut microbiota.</title>
        <authorList>
            <person name="Zou Y."/>
            <person name="Xue W."/>
            <person name="Luo G."/>
        </authorList>
    </citation>
    <scope>NUCLEOTIDE SEQUENCE [LARGE SCALE GENOMIC DNA]</scope>
    <source>
        <strain evidence="1 2">TF10-9AT</strain>
    </source>
</reference>
<comment type="caution">
    <text evidence="1">The sequence shown here is derived from an EMBL/GenBank/DDBJ whole genome shotgun (WGS) entry which is preliminary data.</text>
</comment>
<protein>
    <submittedName>
        <fullName evidence="1">Uncharacterized protein</fullName>
    </submittedName>
</protein>
<gene>
    <name evidence="1" type="ORF">DXD09_01920</name>
</gene>
<organism evidence="1 2">
    <name type="scientific">Ligilactobacillus ruminis</name>
    <dbReference type="NCBI Taxonomy" id="1623"/>
    <lineage>
        <taxon>Bacteria</taxon>
        <taxon>Bacillati</taxon>
        <taxon>Bacillota</taxon>
        <taxon>Bacilli</taxon>
        <taxon>Lactobacillales</taxon>
        <taxon>Lactobacillaceae</taxon>
        <taxon>Ligilactobacillus</taxon>
    </lineage>
</organism>
<name>A0A8B2Z9Q5_9LACO</name>
<proteinExistence type="predicted"/>
<dbReference type="EMBL" id="QSQR01000001">
    <property type="protein sequence ID" value="RGK48502.1"/>
    <property type="molecule type" value="Genomic_DNA"/>
</dbReference>
<dbReference type="Proteomes" id="UP000260790">
    <property type="component" value="Unassembled WGS sequence"/>
</dbReference>
<sequence length="67" mass="7710">MERLSVKPGPKRLNFYGQTVIFTHFVRNRHFSSRLITDSMPIFIDVSVNGSDFDKCSAAHHLLNRCT</sequence>
<dbReference type="AlphaFoldDB" id="A0A8B2Z9Q5"/>